<dbReference type="EMBL" id="SGPK01000467">
    <property type="protein sequence ID" value="THH03329.1"/>
    <property type="molecule type" value="Genomic_DNA"/>
</dbReference>
<reference evidence="1 2" key="1">
    <citation type="submission" date="2019-02" db="EMBL/GenBank/DDBJ databases">
        <title>Genome sequencing of the rare red list fungi Phellinidium pouzarii.</title>
        <authorList>
            <person name="Buettner E."/>
            <person name="Kellner H."/>
        </authorList>
    </citation>
    <scope>NUCLEOTIDE SEQUENCE [LARGE SCALE GENOMIC DNA]</scope>
    <source>
        <strain evidence="1 2">DSM 108285</strain>
    </source>
</reference>
<feature type="non-terminal residue" evidence="1">
    <location>
        <position position="1"/>
    </location>
</feature>
<organism evidence="1 2">
    <name type="scientific">Phellinidium pouzarii</name>
    <dbReference type="NCBI Taxonomy" id="167371"/>
    <lineage>
        <taxon>Eukaryota</taxon>
        <taxon>Fungi</taxon>
        <taxon>Dikarya</taxon>
        <taxon>Basidiomycota</taxon>
        <taxon>Agaricomycotina</taxon>
        <taxon>Agaricomycetes</taxon>
        <taxon>Hymenochaetales</taxon>
        <taxon>Hymenochaetaceae</taxon>
        <taxon>Phellinidium</taxon>
    </lineage>
</organism>
<dbReference type="OrthoDB" id="1001765at2759"/>
<evidence type="ECO:0000313" key="1">
    <source>
        <dbReference type="EMBL" id="THH03329.1"/>
    </source>
</evidence>
<name>A0A4S4KWY2_9AGAM</name>
<gene>
    <name evidence="1" type="ORF">EW145_g6341</name>
</gene>
<proteinExistence type="predicted"/>
<evidence type="ECO:0000313" key="2">
    <source>
        <dbReference type="Proteomes" id="UP000308199"/>
    </source>
</evidence>
<sequence>ANPVLNVAGTPKPGGTVTLSYDDSGTDQRYLALLMGLDVTYVPIENKKAIIPTDAQGVDYAIVTSDKSVSDESTIAGPALLMFPFASSEPNPK</sequence>
<dbReference type="AlphaFoldDB" id="A0A4S4KWY2"/>
<keyword evidence="2" id="KW-1185">Reference proteome</keyword>
<dbReference type="Proteomes" id="UP000308199">
    <property type="component" value="Unassembled WGS sequence"/>
</dbReference>
<protein>
    <submittedName>
        <fullName evidence="1">Uncharacterized protein</fullName>
    </submittedName>
</protein>
<comment type="caution">
    <text evidence="1">The sequence shown here is derived from an EMBL/GenBank/DDBJ whole genome shotgun (WGS) entry which is preliminary data.</text>
</comment>
<accession>A0A4S4KWY2</accession>